<reference evidence="1" key="2">
    <citation type="submission" date="2023-04" db="EMBL/GenBank/DDBJ databases">
        <title>Paracnuella aquatica gen. nov., sp. nov., a member of the family Chitinophagaceae isolated from a hot spring.</title>
        <authorList>
            <person name="Wang C."/>
        </authorList>
    </citation>
    <scope>NUCLEOTIDE SEQUENCE</scope>
    <source>
        <strain evidence="1">LB-8</strain>
    </source>
</reference>
<reference evidence="1" key="1">
    <citation type="submission" date="2022-09" db="EMBL/GenBank/DDBJ databases">
        <authorList>
            <person name="Yuan C."/>
            <person name="Ke Z."/>
        </authorList>
    </citation>
    <scope>NUCLEOTIDE SEQUENCE</scope>
    <source>
        <strain evidence="1">LB-8</strain>
    </source>
</reference>
<dbReference type="EMBL" id="JAOTIF010000009">
    <property type="protein sequence ID" value="MCU7550125.1"/>
    <property type="molecule type" value="Genomic_DNA"/>
</dbReference>
<name>A0A9X2XW31_9BACT</name>
<keyword evidence="2" id="KW-1185">Reference proteome</keyword>
<accession>A0A9X2XW31</accession>
<protein>
    <submittedName>
        <fullName evidence="1">Uncharacterized protein</fullName>
    </submittedName>
</protein>
<comment type="caution">
    <text evidence="1">The sequence shown here is derived from an EMBL/GenBank/DDBJ whole genome shotgun (WGS) entry which is preliminary data.</text>
</comment>
<gene>
    <name evidence="1" type="ORF">OCK74_13460</name>
</gene>
<dbReference type="RefSeq" id="WP_279297565.1">
    <property type="nucleotide sequence ID" value="NZ_JAOTIF010000009.1"/>
</dbReference>
<evidence type="ECO:0000313" key="2">
    <source>
        <dbReference type="Proteomes" id="UP001155483"/>
    </source>
</evidence>
<sequence length="269" mass="31963">MLDPKVENIFEFYRIIESYKGSESEALFLLLHSNLFFKSILIKNFHDLNTIVSEHNSSAIYNLIWRNKDSRFRSSIQQKIARLMFNYLSAVFGYVDFARVHNNSYLKKNHQVFDFIKANNPFKEHLAHRFIQDLRNFAIHNKPIPIGSELVMKIEWDTPRRNIYVEKSNLLKWSSWSVLASKFIEKQDEKIYLFDILKAHFEEFIKYQVKIFRLLLKVSPSKTAEFKKDIETIYAQANLINKTGALPFNSAFVRYINYQIVKSQTERIT</sequence>
<proteinExistence type="predicted"/>
<dbReference type="AlphaFoldDB" id="A0A9X2XW31"/>
<evidence type="ECO:0000313" key="1">
    <source>
        <dbReference type="EMBL" id="MCU7550125.1"/>
    </source>
</evidence>
<dbReference type="Proteomes" id="UP001155483">
    <property type="component" value="Unassembled WGS sequence"/>
</dbReference>
<organism evidence="1 2">
    <name type="scientific">Paraflavisolibacter caeni</name>
    <dbReference type="NCBI Taxonomy" id="2982496"/>
    <lineage>
        <taxon>Bacteria</taxon>
        <taxon>Pseudomonadati</taxon>
        <taxon>Bacteroidota</taxon>
        <taxon>Chitinophagia</taxon>
        <taxon>Chitinophagales</taxon>
        <taxon>Chitinophagaceae</taxon>
        <taxon>Paraflavisolibacter</taxon>
    </lineage>
</organism>